<dbReference type="GO" id="GO:0016020">
    <property type="term" value="C:membrane"/>
    <property type="evidence" value="ECO:0007669"/>
    <property type="project" value="TreeGrafter"/>
</dbReference>
<dbReference type="AlphaFoldDB" id="A0AAD6TQ87"/>
<comment type="similarity">
    <text evidence="1">Belongs to the peptidase S33 family.</text>
</comment>
<keyword evidence="2" id="KW-0378">Hydrolase</keyword>
<evidence type="ECO:0000313" key="4">
    <source>
        <dbReference type="EMBL" id="KAJ7065985.1"/>
    </source>
</evidence>
<dbReference type="InterPro" id="IPR050266">
    <property type="entry name" value="AB_hydrolase_sf"/>
</dbReference>
<dbReference type="PIRSF" id="PIRSF005539">
    <property type="entry name" value="Pept_S33_TRI_F1"/>
    <property type="match status" value="1"/>
</dbReference>
<dbReference type="Proteomes" id="UP001222325">
    <property type="component" value="Unassembled WGS sequence"/>
</dbReference>
<name>A0AAD6TQ87_9AGAR</name>
<dbReference type="GO" id="GO:0008233">
    <property type="term" value="F:peptidase activity"/>
    <property type="evidence" value="ECO:0007669"/>
    <property type="project" value="InterPro"/>
</dbReference>
<evidence type="ECO:0000256" key="2">
    <source>
        <dbReference type="ARBA" id="ARBA00022801"/>
    </source>
</evidence>
<dbReference type="InterPro" id="IPR005945">
    <property type="entry name" value="Pro_imino_pep"/>
</dbReference>
<reference evidence="4" key="1">
    <citation type="submission" date="2023-03" db="EMBL/GenBank/DDBJ databases">
        <title>Massive genome expansion in bonnet fungi (Mycena s.s.) driven by repeated elements and novel gene families across ecological guilds.</title>
        <authorList>
            <consortium name="Lawrence Berkeley National Laboratory"/>
            <person name="Harder C.B."/>
            <person name="Miyauchi S."/>
            <person name="Viragh M."/>
            <person name="Kuo A."/>
            <person name="Thoen E."/>
            <person name="Andreopoulos B."/>
            <person name="Lu D."/>
            <person name="Skrede I."/>
            <person name="Drula E."/>
            <person name="Henrissat B."/>
            <person name="Morin E."/>
            <person name="Kohler A."/>
            <person name="Barry K."/>
            <person name="LaButti K."/>
            <person name="Morin E."/>
            <person name="Salamov A."/>
            <person name="Lipzen A."/>
            <person name="Mereny Z."/>
            <person name="Hegedus B."/>
            <person name="Baldrian P."/>
            <person name="Stursova M."/>
            <person name="Weitz H."/>
            <person name="Taylor A."/>
            <person name="Grigoriev I.V."/>
            <person name="Nagy L.G."/>
            <person name="Martin F."/>
            <person name="Kauserud H."/>
        </authorList>
    </citation>
    <scope>NUCLEOTIDE SEQUENCE</scope>
    <source>
        <strain evidence="4">CBHHK173m</strain>
    </source>
</reference>
<accession>A0AAD6TQ87</accession>
<dbReference type="SUPFAM" id="SSF53474">
    <property type="entry name" value="alpha/beta-Hydrolases"/>
    <property type="match status" value="1"/>
</dbReference>
<dbReference type="NCBIfam" id="TIGR01250">
    <property type="entry name" value="pro_imino_pep_2"/>
    <property type="match status" value="1"/>
</dbReference>
<evidence type="ECO:0000313" key="5">
    <source>
        <dbReference type="Proteomes" id="UP001222325"/>
    </source>
</evidence>
<dbReference type="Pfam" id="PF00561">
    <property type="entry name" value="Abhydrolase_1"/>
    <property type="match status" value="1"/>
</dbReference>
<organism evidence="4 5">
    <name type="scientific">Mycena belliarum</name>
    <dbReference type="NCBI Taxonomy" id="1033014"/>
    <lineage>
        <taxon>Eukaryota</taxon>
        <taxon>Fungi</taxon>
        <taxon>Dikarya</taxon>
        <taxon>Basidiomycota</taxon>
        <taxon>Agaricomycotina</taxon>
        <taxon>Agaricomycetes</taxon>
        <taxon>Agaricomycetidae</taxon>
        <taxon>Agaricales</taxon>
        <taxon>Marasmiineae</taxon>
        <taxon>Mycenaceae</taxon>
        <taxon>Mycena</taxon>
    </lineage>
</organism>
<feature type="domain" description="AB hydrolase-1" evidence="3">
    <location>
        <begin position="46"/>
        <end position="297"/>
    </location>
</feature>
<proteinExistence type="inferred from homology"/>
<keyword evidence="5" id="KW-1185">Reference proteome</keyword>
<dbReference type="PANTHER" id="PTHR43798:SF33">
    <property type="entry name" value="HYDROLASE, PUTATIVE (AFU_ORTHOLOGUE AFUA_2G14860)-RELATED"/>
    <property type="match status" value="1"/>
</dbReference>
<evidence type="ECO:0000259" key="3">
    <source>
        <dbReference type="Pfam" id="PF00561"/>
    </source>
</evidence>
<protein>
    <submittedName>
        <fullName evidence="4">Proline iminopeptidase</fullName>
    </submittedName>
</protein>
<evidence type="ECO:0000256" key="1">
    <source>
        <dbReference type="ARBA" id="ARBA00010088"/>
    </source>
</evidence>
<dbReference type="GO" id="GO:0006508">
    <property type="term" value="P:proteolysis"/>
    <property type="evidence" value="ECO:0007669"/>
    <property type="project" value="InterPro"/>
</dbReference>
<dbReference type="InterPro" id="IPR029058">
    <property type="entry name" value="AB_hydrolase_fold"/>
</dbReference>
<comment type="caution">
    <text evidence="4">The sequence shown here is derived from an EMBL/GenBank/DDBJ whole genome shotgun (WGS) entry which is preliminary data.</text>
</comment>
<dbReference type="PRINTS" id="PR00793">
    <property type="entry name" value="PROAMNOPTASE"/>
</dbReference>
<sequence>MAHDSTISHGGIPSFTEGKIPFIVRGETLETYFKLVGDIASCAHGPLIVLHGGPGISHDYLTPHSDLASRSPPLAVIYYDQVGNGRSTRLPSKDPSFWTIDLFVDELENLLAFFGVTSCFNLLGHSWGGILAAEFIVRRQPRGIRRLVITNSLASAKLREEAQVRLRAELPEELQEVLKNHEAAGTTKSNEYKAAMSVFYTKHVCKLNPFPPELVYSVGLADEDPSVLDAMNGGSVGINIHWDITKRIELMRHVPTLLINGEHDYLTDSVCEPFFWGIDRVKWVKFAHSSHTPYWEERERYMTVVGEFMEDGEAK</sequence>
<gene>
    <name evidence="4" type="ORF">B0H15DRAFT_161940</name>
</gene>
<dbReference type="InterPro" id="IPR002410">
    <property type="entry name" value="Peptidase_S33"/>
</dbReference>
<dbReference type="PANTHER" id="PTHR43798">
    <property type="entry name" value="MONOACYLGLYCEROL LIPASE"/>
    <property type="match status" value="1"/>
</dbReference>
<dbReference type="InterPro" id="IPR000073">
    <property type="entry name" value="AB_hydrolase_1"/>
</dbReference>
<dbReference type="Gene3D" id="3.40.50.1820">
    <property type="entry name" value="alpha/beta hydrolase"/>
    <property type="match status" value="1"/>
</dbReference>
<dbReference type="EMBL" id="JARJCN010000167">
    <property type="protein sequence ID" value="KAJ7065985.1"/>
    <property type="molecule type" value="Genomic_DNA"/>
</dbReference>